<keyword evidence="3" id="KW-1185">Reference proteome</keyword>
<dbReference type="Proteomes" id="UP001397290">
    <property type="component" value="Unassembled WGS sequence"/>
</dbReference>
<protein>
    <recommendedName>
        <fullName evidence="4">F-box domain-containing protein</fullName>
    </recommendedName>
</protein>
<evidence type="ECO:0000313" key="3">
    <source>
        <dbReference type="Proteomes" id="UP001397290"/>
    </source>
</evidence>
<feature type="region of interest" description="Disordered" evidence="1">
    <location>
        <begin position="427"/>
        <end position="725"/>
    </location>
</feature>
<feature type="compositionally biased region" description="Acidic residues" evidence="1">
    <location>
        <begin position="19"/>
        <end position="32"/>
    </location>
</feature>
<feature type="compositionally biased region" description="Acidic residues" evidence="1">
    <location>
        <begin position="470"/>
        <end position="482"/>
    </location>
</feature>
<gene>
    <name evidence="2" type="ORF">G3M48_002778</name>
</gene>
<feature type="region of interest" description="Disordered" evidence="1">
    <location>
        <begin position="1"/>
        <end position="38"/>
    </location>
</feature>
<sequence>MNDPEQDNDATHQGLDPALSDDEFTDSGDESVDSQKDVDFQGDCLKTCEPPFRDRREAAFRRKQRIKRLRTWREELAKHLRGQSIGGYDSIVKMATWEENSSFTYLHPGLELREPSKADLTQCHAWNEWMGKFHKAMRERPASRPATGPDFISRLPVKILGRILRSLLVFDGKPVHVVSRLDPYHEPDRSLLNPDERVQTDSNGADLRLLNRFHIGNASFSLSCEMPPQVLLAPLSVCKQWNYIGGNLFYSLNHFCFSSLLWIGNQEVCNAANERVKYISRRTQPLMYLPEAIRLKHIEIYIRESDPFYMRRKHEPRGTIRFLKGHTITQPDFRLFRDMKTIQGGDYIWCLRGLYSMRLYDYDLYIKKGETMGLRNHTFIGQLNEVTTRQKAPEKKRLARFENLAPICAYLPTSNERSWVEREITIETARDEDQPEDEPESEPDEDEDENPPSGPDDQHGLTPGFNGGNGEDDNDDSDDDSDADRGHNRRPGRQHGRDLPRRAAPTADSAVVAGPDNDNDDDVLMSDAPQLGGQGDEEMSDAEYGDDVDTAMVDTNLNHTTHIHGSSHNANANGDAPPPSPRAARRSQSSGLFIDGRSSGPSPARHTTPGPATQASYRFRPSVDPDSEDSEGSLFVHSDRHDSPIKTDVEGGIGAEASRRSAQRQQQAPGPAHVAQRLPEQSWENESSSSSEDENDDDGKEEEEEEDDDDDGSGGDDDDDDNEEE</sequence>
<feature type="compositionally biased region" description="Acidic residues" evidence="1">
    <location>
        <begin position="691"/>
        <end position="725"/>
    </location>
</feature>
<reference evidence="2 3" key="1">
    <citation type="submission" date="2020-02" db="EMBL/GenBank/DDBJ databases">
        <title>Comparative genomics of the hypocrealean fungal genus Beauvera.</title>
        <authorList>
            <person name="Showalter D.N."/>
            <person name="Bushley K.E."/>
            <person name="Rehner S.A."/>
        </authorList>
    </citation>
    <scope>NUCLEOTIDE SEQUENCE [LARGE SCALE GENOMIC DNA]</scope>
    <source>
        <strain evidence="2 3">ARSEF4384</strain>
    </source>
</reference>
<comment type="caution">
    <text evidence="2">The sequence shown here is derived from an EMBL/GenBank/DDBJ whole genome shotgun (WGS) entry which is preliminary data.</text>
</comment>
<organism evidence="2 3">
    <name type="scientific">Beauveria asiatica</name>
    <dbReference type="NCBI Taxonomy" id="1069075"/>
    <lineage>
        <taxon>Eukaryota</taxon>
        <taxon>Fungi</taxon>
        <taxon>Dikarya</taxon>
        <taxon>Ascomycota</taxon>
        <taxon>Pezizomycotina</taxon>
        <taxon>Sordariomycetes</taxon>
        <taxon>Hypocreomycetidae</taxon>
        <taxon>Hypocreales</taxon>
        <taxon>Cordycipitaceae</taxon>
        <taxon>Beauveria</taxon>
    </lineage>
</organism>
<name>A0AAW0RXS0_9HYPO</name>
<accession>A0AAW0RXS0</accession>
<feature type="compositionally biased region" description="Acidic residues" evidence="1">
    <location>
        <begin position="433"/>
        <end position="450"/>
    </location>
</feature>
<dbReference type="AlphaFoldDB" id="A0AAW0RXS0"/>
<feature type="compositionally biased region" description="Basic and acidic residues" evidence="1">
    <location>
        <begin position="637"/>
        <end position="649"/>
    </location>
</feature>
<feature type="compositionally biased region" description="Polar residues" evidence="1">
    <location>
        <begin position="553"/>
        <end position="572"/>
    </location>
</feature>
<feature type="compositionally biased region" description="Acidic residues" evidence="1">
    <location>
        <begin position="535"/>
        <end position="549"/>
    </location>
</feature>
<evidence type="ECO:0000256" key="1">
    <source>
        <dbReference type="SAM" id="MobiDB-lite"/>
    </source>
</evidence>
<evidence type="ECO:0008006" key="4">
    <source>
        <dbReference type="Google" id="ProtNLM"/>
    </source>
</evidence>
<evidence type="ECO:0000313" key="2">
    <source>
        <dbReference type="EMBL" id="KAK8146641.1"/>
    </source>
</evidence>
<dbReference type="EMBL" id="JAAHCF010000198">
    <property type="protein sequence ID" value="KAK8146641.1"/>
    <property type="molecule type" value="Genomic_DNA"/>
</dbReference>
<proteinExistence type="predicted"/>